<name>A0A939BEM6_9FIRM</name>
<feature type="domain" description="ABC-2 type transporter transmembrane" evidence="6">
    <location>
        <begin position="3"/>
        <end position="227"/>
    </location>
</feature>
<keyword evidence="4 5" id="KW-0472">Membrane</keyword>
<dbReference type="EMBL" id="JACJKY010000010">
    <property type="protein sequence ID" value="MBM6921056.1"/>
    <property type="molecule type" value="Genomic_DNA"/>
</dbReference>
<dbReference type="Proteomes" id="UP000774750">
    <property type="component" value="Unassembled WGS sequence"/>
</dbReference>
<evidence type="ECO:0000256" key="4">
    <source>
        <dbReference type="ARBA" id="ARBA00023136"/>
    </source>
</evidence>
<evidence type="ECO:0000256" key="1">
    <source>
        <dbReference type="ARBA" id="ARBA00004141"/>
    </source>
</evidence>
<feature type="transmembrane region" description="Helical" evidence="5">
    <location>
        <begin position="182"/>
        <end position="203"/>
    </location>
</feature>
<feature type="transmembrane region" description="Helical" evidence="5">
    <location>
        <begin position="151"/>
        <end position="175"/>
    </location>
</feature>
<dbReference type="RefSeq" id="WP_204446604.1">
    <property type="nucleotide sequence ID" value="NZ_JACJKY010000010.1"/>
</dbReference>
<gene>
    <name evidence="7" type="ORF">H6A12_07815</name>
</gene>
<dbReference type="InterPro" id="IPR051784">
    <property type="entry name" value="Nod_factor_ABC_transporter"/>
</dbReference>
<dbReference type="GO" id="GO:0016020">
    <property type="term" value="C:membrane"/>
    <property type="evidence" value="ECO:0007669"/>
    <property type="project" value="UniProtKB-SubCell"/>
</dbReference>
<organism evidence="7 8">
    <name type="scientific">Merdimmobilis hominis</name>
    <dbReference type="NCBI Taxonomy" id="2897707"/>
    <lineage>
        <taxon>Bacteria</taxon>
        <taxon>Bacillati</taxon>
        <taxon>Bacillota</taxon>
        <taxon>Clostridia</taxon>
        <taxon>Eubacteriales</taxon>
        <taxon>Oscillospiraceae</taxon>
        <taxon>Merdimmobilis</taxon>
    </lineage>
</organism>
<keyword evidence="2 5" id="KW-0812">Transmembrane</keyword>
<accession>A0A939BEM6</accession>
<evidence type="ECO:0000313" key="7">
    <source>
        <dbReference type="EMBL" id="MBM6921056.1"/>
    </source>
</evidence>
<comment type="subcellular location">
    <subcellularLocation>
        <location evidence="1">Membrane</location>
        <topology evidence="1">Multi-pass membrane protein</topology>
    </subcellularLocation>
</comment>
<dbReference type="PANTHER" id="PTHR43229">
    <property type="entry name" value="NODULATION PROTEIN J"/>
    <property type="match status" value="1"/>
</dbReference>
<dbReference type="AlphaFoldDB" id="A0A939BEM6"/>
<reference evidence="7" key="2">
    <citation type="journal article" date="2021" name="Sci. Rep.">
        <title>The distribution of antibiotic resistance genes in chicken gut microbiota commensals.</title>
        <authorList>
            <person name="Juricova H."/>
            <person name="Matiasovicova J."/>
            <person name="Kubasova T."/>
            <person name="Cejkova D."/>
            <person name="Rychlik I."/>
        </authorList>
    </citation>
    <scope>NUCLEOTIDE SEQUENCE</scope>
    <source>
        <strain evidence="7">An559</strain>
    </source>
</reference>
<proteinExistence type="predicted"/>
<keyword evidence="3 5" id="KW-1133">Transmembrane helix</keyword>
<feature type="transmembrane region" description="Helical" evidence="5">
    <location>
        <begin position="270"/>
        <end position="289"/>
    </location>
</feature>
<evidence type="ECO:0000256" key="5">
    <source>
        <dbReference type="SAM" id="Phobius"/>
    </source>
</evidence>
<feature type="transmembrane region" description="Helical" evidence="5">
    <location>
        <begin position="112"/>
        <end position="145"/>
    </location>
</feature>
<comment type="caution">
    <text evidence="7">The sequence shown here is derived from an EMBL/GenBank/DDBJ whole genome shotgun (WGS) entry which is preliminary data.</text>
</comment>
<sequence length="297" mass="32399">MRTFMLVKRNIKLFFKDKGMFLTSLITPVILLVLYATFLGNVYRDNFTATLPDFLNLSESVVEGLVGGQLISSILAVSCVTVAFCSNFLMVQDKANGTVRDFRVSPVNPAALSLSYYIAALISTLIICFAAAGICLTYVAVVGWYLSLADVVLLFLDILLLVLFGTALSSIINFFLSTQGQISAVGTIISAGYGFLCGAYMPISSFGEGLQKVILFLPGTYGTSLIRNHTMQGVFAEMQNQGVPANVIETLKDSLDCNLYFFGNPVNFPTMYTILSVTTLVFIGIYILLNKQKKYNG</sequence>
<dbReference type="Pfam" id="PF01061">
    <property type="entry name" value="ABC2_membrane"/>
    <property type="match status" value="1"/>
</dbReference>
<feature type="transmembrane region" description="Helical" evidence="5">
    <location>
        <begin position="70"/>
        <end position="91"/>
    </location>
</feature>
<evidence type="ECO:0000313" key="8">
    <source>
        <dbReference type="Proteomes" id="UP000774750"/>
    </source>
</evidence>
<protein>
    <submittedName>
        <fullName evidence="7">ABC transporter permease</fullName>
    </submittedName>
</protein>
<feature type="transmembrane region" description="Helical" evidence="5">
    <location>
        <begin position="21"/>
        <end position="43"/>
    </location>
</feature>
<evidence type="ECO:0000256" key="2">
    <source>
        <dbReference type="ARBA" id="ARBA00022692"/>
    </source>
</evidence>
<evidence type="ECO:0000259" key="6">
    <source>
        <dbReference type="Pfam" id="PF01061"/>
    </source>
</evidence>
<evidence type="ECO:0000256" key="3">
    <source>
        <dbReference type="ARBA" id="ARBA00022989"/>
    </source>
</evidence>
<keyword evidence="8" id="KW-1185">Reference proteome</keyword>
<dbReference type="GO" id="GO:0140359">
    <property type="term" value="F:ABC-type transporter activity"/>
    <property type="evidence" value="ECO:0007669"/>
    <property type="project" value="InterPro"/>
</dbReference>
<dbReference type="PANTHER" id="PTHR43229:SF2">
    <property type="entry name" value="NODULATION PROTEIN J"/>
    <property type="match status" value="1"/>
</dbReference>
<reference evidence="7" key="1">
    <citation type="submission" date="2020-08" db="EMBL/GenBank/DDBJ databases">
        <authorList>
            <person name="Cejkova D."/>
            <person name="Kubasova T."/>
            <person name="Jahodarova E."/>
            <person name="Rychlik I."/>
        </authorList>
    </citation>
    <scope>NUCLEOTIDE SEQUENCE</scope>
    <source>
        <strain evidence="7">An559</strain>
    </source>
</reference>
<dbReference type="InterPro" id="IPR013525">
    <property type="entry name" value="ABC2_TM"/>
</dbReference>